<dbReference type="GO" id="GO:0005768">
    <property type="term" value="C:endosome"/>
    <property type="evidence" value="ECO:0007669"/>
    <property type="project" value="TreeGrafter"/>
</dbReference>
<feature type="region of interest" description="Disordered" evidence="4">
    <location>
        <begin position="1144"/>
        <end position="1165"/>
    </location>
</feature>
<feature type="compositionally biased region" description="Acidic residues" evidence="4">
    <location>
        <begin position="1154"/>
        <end position="1164"/>
    </location>
</feature>
<proteinExistence type="inferred from homology"/>
<feature type="compositionally biased region" description="Basic and acidic residues" evidence="4">
    <location>
        <begin position="1683"/>
        <end position="1709"/>
    </location>
</feature>
<dbReference type="PANTHER" id="PTHR14042:SF24">
    <property type="entry name" value="PROTEIN DOPEY-1 HOMOLOG"/>
    <property type="match status" value="1"/>
</dbReference>
<reference evidence="6 7" key="1">
    <citation type="journal article" date="2018" name="PLoS ONE">
        <title>The draft genome of Kipferlia bialata reveals reductive genome evolution in fornicate parasites.</title>
        <authorList>
            <person name="Tanifuji G."/>
            <person name="Takabayashi S."/>
            <person name="Kume K."/>
            <person name="Takagi M."/>
            <person name="Nakayama T."/>
            <person name="Kamikawa R."/>
            <person name="Inagaki Y."/>
            <person name="Hashimoto T."/>
        </authorList>
    </citation>
    <scope>NUCLEOTIDE SEQUENCE [LARGE SCALE GENOMIC DNA]</scope>
    <source>
        <strain evidence="6">NY0173</strain>
    </source>
</reference>
<dbReference type="OrthoDB" id="297643at2759"/>
<dbReference type="GO" id="GO:0005802">
    <property type="term" value="C:trans-Golgi network"/>
    <property type="evidence" value="ECO:0007669"/>
    <property type="project" value="TreeGrafter"/>
</dbReference>
<evidence type="ECO:0000256" key="1">
    <source>
        <dbReference type="ARBA" id="ARBA00022448"/>
    </source>
</evidence>
<evidence type="ECO:0000256" key="2">
    <source>
        <dbReference type="ARBA" id="ARBA00022927"/>
    </source>
</evidence>
<feature type="non-terminal residue" evidence="6">
    <location>
        <position position="1"/>
    </location>
</feature>
<dbReference type="InterPro" id="IPR007249">
    <property type="entry name" value="DOP1_N"/>
</dbReference>
<evidence type="ECO:0000256" key="3">
    <source>
        <dbReference type="ARBA" id="ARBA00046326"/>
    </source>
</evidence>
<keyword evidence="7" id="KW-1185">Reference proteome</keyword>
<gene>
    <name evidence="6" type="ORF">KIPB_003406</name>
</gene>
<comment type="similarity">
    <text evidence="3">Belongs to the DOP1 family.</text>
</comment>
<comment type="caution">
    <text evidence="6">The sequence shown here is derived from an EMBL/GenBank/DDBJ whole genome shotgun (WGS) entry which is preliminary data.</text>
</comment>
<dbReference type="Pfam" id="PF04118">
    <property type="entry name" value="Dopey_N"/>
    <property type="match status" value="1"/>
</dbReference>
<evidence type="ECO:0000256" key="4">
    <source>
        <dbReference type="SAM" id="MobiDB-lite"/>
    </source>
</evidence>
<feature type="region of interest" description="Disordered" evidence="4">
    <location>
        <begin position="1683"/>
        <end position="1715"/>
    </location>
</feature>
<evidence type="ECO:0000313" key="6">
    <source>
        <dbReference type="EMBL" id="GIQ82296.1"/>
    </source>
</evidence>
<keyword evidence="1" id="KW-0813">Transport</keyword>
<feature type="region of interest" description="Disordered" evidence="4">
    <location>
        <begin position="559"/>
        <end position="585"/>
    </location>
</feature>
<name>A0A9K3CTC5_9EUKA</name>
<feature type="region of interest" description="Disordered" evidence="4">
    <location>
        <begin position="243"/>
        <end position="279"/>
    </location>
</feature>
<dbReference type="PANTHER" id="PTHR14042">
    <property type="entry name" value="DOPEY-RELATED"/>
    <property type="match status" value="1"/>
</dbReference>
<dbReference type="InterPro" id="IPR040314">
    <property type="entry name" value="DOP1"/>
</dbReference>
<dbReference type="EMBL" id="BDIP01000650">
    <property type="protein sequence ID" value="GIQ82296.1"/>
    <property type="molecule type" value="Genomic_DNA"/>
</dbReference>
<accession>A0A9K3CTC5</accession>
<evidence type="ECO:0000259" key="5">
    <source>
        <dbReference type="Pfam" id="PF04118"/>
    </source>
</evidence>
<dbReference type="GO" id="GO:0006895">
    <property type="term" value="P:Golgi to endosome transport"/>
    <property type="evidence" value="ECO:0007669"/>
    <property type="project" value="InterPro"/>
</dbReference>
<sequence length="2239" mass="239036">FSRVVSWVDPIPVLKKLRHCLKKAPKIECIPHLERICTRLAQSMDNTQAHGVHLEALKVYEILLTRLTPCQVAAHLPLFAVGLFPVYAHAGIPVKGPYLQLMSNLLSTLQDPRAPKGTASLAARSFPGLVPAALAGLKEAPRRLTDPVRQASTKDARDILGLLMSGDPAFFFSNMWRCIGAMPSLRLQSLTYLTEYVEAVAGAAVTPTEYVEAVAGAAVTPTVTSDADFEESYEGSMGSIMDEASMGSVADREPRRRRGRGRARETRPSPAPTSPTSHLHSLFYPQPHCRIVSSLLTALEVTDDVAVVRKAVNLLILLPFQPMPVSPAAKAALAGGLLSLVRAQDASSLRKATIYIGQDFAYCAPYLLSAVHRIMAHKDRAHRQQVLVQSPAGRDVLLRPIALLRLILTGWEIGDMNDVALVNVPAFLYNRIVQVLLLYMGSVRSAEASAPESSVDASAIVSPAVHALLKRTKGNLLYRAVLRVIVYGAPRDPLAPYDPEGQPPNRVEHSEFNLPGCLFESDNGPLNNTGVDLLASVLDVIPPLHVSETEDASLFQALSQRGGERERDEELESFNPSVDGDNDSVVEDGETLEQERDELGLVEYDLPESAVESCLEVVASLLYRIHGMDASDPALPAHLSLCARLVRQSFPVSASAQGKELYLARYLCRPLTPVDIEYDMLADHMPHSLESGALQVALASVTRVVEECNGDTDCRGLSAVLTAFEGVVSSLHQGLYEAAKPEFSTLCSALSALRCLPACSLILAITTLCKGVDADIGPDAPCVSALLCLSLSPEETESYTEAEDASRLLFRVLSAGQTCLSGPVTRALLQALQDPTAAPVLTRSLLSVLPAPTHSLDTESEGAMSPTLTLGIMGPCVVTMLRAGQGESVFRTALSNDTLPYIMDPLLDMCHPILKICTARQRQMEPEAHRHRERVLYALKAFADIVRSLPLAVSQRVLSTKCVSDISRAVFHSACVMYHNGSGGRSPPTPCVPKFQTYGSLLLRLGAHIHSYCQSVQVDTEQTTFSSLGAQGASLVQVVCASALRSPSLSINCDALHAALRYSLAMAADTMGIALLDTAVSTLDAQLMYGHTSCSIDCKGTLTALTSCMSVIASLYAPSTLTLCLDCAIEAGAGSILHPIERAPKKSTERDSIGEEDSLGDGDSVETAPHLLQSLDLRWSELVVPIISGIAVGERAARKAGESGIRRNAFAAYPPQLEKIVGLAQNVSLPLSSVSISSAGHSILSAEGGERQTVRQQLPWLAERTGASPVDLFYGGYDSAAVYSFKKEREREGEAQGVEALTDGAMFCTSPPHLLLGPRLMRKTTATLVASHLIPAIPQQCLLSLMAGVVDPVIPPLLPPLALVAPSLMGSASVNGQEESSDAAAVATDVLTSISTSLAKVATIGGILTGSFIPGRQGERSNERGRADGREGCRISPGLAAGSVLQIIKTLPHSVGAPLLRKLLASSPGIVLLSIIADSVEDDPNAYTATETVFDIAANTDGSQLPWVSCLTDALGYGGTKGHRDISLSLVLSTAASLLTLDSVGVSRLCDRYRATPTSNVDPLVVALLNTERVLADVTPAHIVTFTAGVAASVYASILASDTSASLSSKEKERRRGDGEEDVVALSLCPSLLEVQAISHGIEAIFTKLNEKQESTPVPSLSLLHSCRGIIWSVLYSSSETKEGQRERDAAAQRAERETGSKSHRRDASRLTPAGGIGLTPTAVVPAARQPLLPLINQTWVGVAQIAGRKDGSFREKHSAFKILTTLLPSVAAASQPVTDCTLIRNRTASLSCGLPWSSAIDPSVVSADACLKMPPDAEAYVREAVTVALSVAGDYFSAAASGAEDAGEVSTDFRISMRVLHLATRLNVNQSRPMLHTAALQHSRALLSGGLVVLAQYMPLMRAATCYELRVESSTLVKLVTHIVTSRRESGSTTIPMLATMTYLALCAPPGRFSGGPDLHDSVKYVNDHVYLPPGKTERDSLASLPVLSHALSLFRALALRSEPQQLARYLPVVYSVLWTSLSRVSSKIRAAVAAKSYLSPQSVRLLVSCAAMVGHLVLFPAANPHVQAGGLYDASWLFLKDSHIATEQGDHRPMGAALSRIRVILEQYCTLMEIETPSDPSPVAVDHLEAEFPRYLRALPHIASYVEKLEASAFSSSLKPRPIGASPSPLGSSISLEDSAVWSNGHHPWTSLANGVPLQMGEDPLMLDRLALDEAGPGMLVLLQEVSILSCIHDSTV</sequence>
<dbReference type="Proteomes" id="UP000265618">
    <property type="component" value="Unassembled WGS sequence"/>
</dbReference>
<dbReference type="GO" id="GO:0015031">
    <property type="term" value="P:protein transport"/>
    <property type="evidence" value="ECO:0007669"/>
    <property type="project" value="UniProtKB-KW"/>
</dbReference>
<feature type="domain" description="DOP1 N-terminal" evidence="5">
    <location>
        <begin position="1"/>
        <end position="355"/>
    </location>
</feature>
<protein>
    <recommendedName>
        <fullName evidence="5">DOP1 N-terminal domain-containing protein</fullName>
    </recommendedName>
</protein>
<evidence type="ECO:0000313" key="7">
    <source>
        <dbReference type="Proteomes" id="UP000265618"/>
    </source>
</evidence>
<organism evidence="6 7">
    <name type="scientific">Kipferlia bialata</name>
    <dbReference type="NCBI Taxonomy" id="797122"/>
    <lineage>
        <taxon>Eukaryota</taxon>
        <taxon>Metamonada</taxon>
        <taxon>Carpediemonas-like organisms</taxon>
        <taxon>Kipferlia</taxon>
    </lineage>
</organism>
<dbReference type="GO" id="GO:0005829">
    <property type="term" value="C:cytosol"/>
    <property type="evidence" value="ECO:0007669"/>
    <property type="project" value="GOC"/>
</dbReference>
<feature type="compositionally biased region" description="Basic and acidic residues" evidence="4">
    <location>
        <begin position="1144"/>
        <end position="1153"/>
    </location>
</feature>
<keyword evidence="2" id="KW-0653">Protein transport</keyword>